<keyword evidence="3" id="KW-1185">Reference proteome</keyword>
<feature type="region of interest" description="Disordered" evidence="1">
    <location>
        <begin position="703"/>
        <end position="873"/>
    </location>
</feature>
<evidence type="ECO:0000256" key="1">
    <source>
        <dbReference type="SAM" id="MobiDB-lite"/>
    </source>
</evidence>
<name>A0A0N0DVZ0_LEPPY</name>
<dbReference type="VEuPathDB" id="TriTrypDB:LpyrH10_07_1980"/>
<gene>
    <name evidence="2" type="ORF">ABB37_04391</name>
</gene>
<dbReference type="Proteomes" id="UP000037923">
    <property type="component" value="Unassembled WGS sequence"/>
</dbReference>
<feature type="compositionally biased region" description="Low complexity" evidence="1">
    <location>
        <begin position="824"/>
        <end position="837"/>
    </location>
</feature>
<feature type="compositionally biased region" description="Polar residues" evidence="1">
    <location>
        <begin position="588"/>
        <end position="601"/>
    </location>
</feature>
<feature type="compositionally biased region" description="Polar residues" evidence="1">
    <location>
        <begin position="138"/>
        <end position="155"/>
    </location>
</feature>
<feature type="compositionally biased region" description="Low complexity" evidence="1">
    <location>
        <begin position="763"/>
        <end position="772"/>
    </location>
</feature>
<dbReference type="RefSeq" id="XP_015659457.1">
    <property type="nucleotide sequence ID" value="XM_015802056.1"/>
</dbReference>
<dbReference type="EMBL" id="LGTL01000007">
    <property type="protein sequence ID" value="KPA81018.1"/>
    <property type="molecule type" value="Genomic_DNA"/>
</dbReference>
<feature type="compositionally biased region" description="Polar residues" evidence="1">
    <location>
        <begin position="796"/>
        <end position="810"/>
    </location>
</feature>
<dbReference type="OMA" id="AHGPFAQ"/>
<sequence length="907" mass="94301">MEGKTSVVVRLRCRSGIAGGHPPREVESILLSGLPCTDALTLADVFDAAKQPVPVSNNGGVQSEPRPHNGIDAGTSADPFAGLRANTDEATHQCCTSTPLPQAAGDPRNALRRYSSIFLSSSRGVAPNSPVRTPPSIKGSSRSGVQTKPTRSISFTDLADQDGSPSGPGRQQQQLQHAKSQNEASSLPNGETTAYRKYARMLGIEPQPPRRSLAVPHTPVTGLPSSVSFGDSFGSGQTSAVYTPLGGALRFPRHDSAALFHASSEENELTLQDGTLSEPAGVSRAPRQERRNGEAERYDDRGAPREHNKLRIIVPEVETTSDAPQWFPAAPALSEESEVSLSSASCSVHRYGTATAPAVAPVAAAASASSPTVARHESLGHVPAFEYAGSLPPQERSDTNCHDLFERKRTPINLDGAPHDIVFPPLPPSVSSPFTPSSSSLPPAPFSAAVAAPASVAAVAQEESNAALAFCYLTSAQRRLINFHELLRPTIPPPDAAGAGASASTALSTPTPAAPFRSATSSPRPPAALDQVLLKLRLNSLPTTVIPTATPLPQPTTTAAAAPEAELHVQSGGAERASADPLRAAPDTAQTPPSHPLSKTASEALVSPASASLGSSIPPAAASSSVSFTKNTKEPSAVAVPRAAGHLVSSYRQALLQRRDRHLRGASGPCATSTSAMVTPPTLSLSPQWSMKWSGADELDIPAAAAPQGGDAPTVVAQKDSCEDTSTRAVRGRGSAVPQRAHGPFAQPSQHPPSTFLARGGHRSPASSSLSPQRRRRLPASPPPRFPSDGGEREPQTGSATPSSVQTNSHGIGAGGNKYSNEWSSSPDSSMALSSPPWRNARTRPSQNIRSPQSPPEMRPRSSRPFIGTPKLALDHPGTAVLASPPVLLGASLVDEDAEQSSTSMAT</sequence>
<feature type="region of interest" description="Disordered" evidence="1">
    <location>
        <begin position="568"/>
        <end position="605"/>
    </location>
</feature>
<feature type="region of interest" description="Disordered" evidence="1">
    <location>
        <begin position="122"/>
        <end position="190"/>
    </location>
</feature>
<dbReference type="GeneID" id="26904682"/>
<accession>A0A0N0DVZ0</accession>
<organism evidence="2 3">
    <name type="scientific">Leptomonas pyrrhocoris</name>
    <name type="common">Firebug parasite</name>
    <dbReference type="NCBI Taxonomy" id="157538"/>
    <lineage>
        <taxon>Eukaryota</taxon>
        <taxon>Discoba</taxon>
        <taxon>Euglenozoa</taxon>
        <taxon>Kinetoplastea</taxon>
        <taxon>Metakinetoplastina</taxon>
        <taxon>Trypanosomatida</taxon>
        <taxon>Trypanosomatidae</taxon>
        <taxon>Leishmaniinae</taxon>
        <taxon>Leptomonas</taxon>
    </lineage>
</organism>
<reference evidence="2 3" key="1">
    <citation type="submission" date="2015-07" db="EMBL/GenBank/DDBJ databases">
        <title>High-quality genome of monoxenous trypanosomatid Leptomonas pyrrhocoris.</title>
        <authorList>
            <person name="Flegontov P."/>
            <person name="Butenko A."/>
            <person name="Firsov S."/>
            <person name="Vlcek C."/>
            <person name="Logacheva M.D."/>
            <person name="Field M."/>
            <person name="Filatov D."/>
            <person name="Flegontova O."/>
            <person name="Gerasimov E."/>
            <person name="Jackson A.P."/>
            <person name="Kelly S."/>
            <person name="Opperdoes F."/>
            <person name="O'Reilly A."/>
            <person name="Votypka J."/>
            <person name="Yurchenko V."/>
            <person name="Lukes J."/>
        </authorList>
    </citation>
    <scope>NUCLEOTIDE SEQUENCE [LARGE SCALE GENOMIC DNA]</scope>
    <source>
        <strain evidence="2">H10</strain>
    </source>
</reference>
<feature type="compositionally biased region" description="Low complexity" evidence="1">
    <location>
        <begin position="703"/>
        <end position="713"/>
    </location>
</feature>
<feature type="compositionally biased region" description="Low complexity" evidence="1">
    <location>
        <begin position="496"/>
        <end position="515"/>
    </location>
</feature>
<feature type="region of interest" description="Disordered" evidence="1">
    <location>
        <begin position="494"/>
        <end position="525"/>
    </location>
</feature>
<proteinExistence type="predicted"/>
<comment type="caution">
    <text evidence="2">The sequence shown here is derived from an EMBL/GenBank/DDBJ whole genome shotgun (WGS) entry which is preliminary data.</text>
</comment>
<feature type="region of interest" description="Disordered" evidence="1">
    <location>
        <begin position="265"/>
        <end position="307"/>
    </location>
</feature>
<dbReference type="OrthoDB" id="10654009at2759"/>
<dbReference type="AlphaFoldDB" id="A0A0N0DVZ0"/>
<evidence type="ECO:0000313" key="2">
    <source>
        <dbReference type="EMBL" id="KPA81018.1"/>
    </source>
</evidence>
<feature type="compositionally biased region" description="Basic and acidic residues" evidence="1">
    <location>
        <begin position="286"/>
        <end position="307"/>
    </location>
</feature>
<protein>
    <submittedName>
        <fullName evidence="2">Uncharacterized protein</fullName>
    </submittedName>
</protein>
<feature type="compositionally biased region" description="Polar residues" evidence="1">
    <location>
        <begin position="177"/>
        <end position="190"/>
    </location>
</feature>
<evidence type="ECO:0000313" key="3">
    <source>
        <dbReference type="Proteomes" id="UP000037923"/>
    </source>
</evidence>